<reference evidence="1 2" key="1">
    <citation type="submission" date="2019-12" db="EMBL/GenBank/DDBJ databases">
        <authorList>
            <person name="Feng G."/>
            <person name="Zhu H."/>
        </authorList>
    </citation>
    <scope>NUCLEOTIDE SEQUENCE [LARGE SCALE GENOMIC DNA]</scope>
    <source>
        <strain evidence="1 2">FGD1</strain>
    </source>
</reference>
<name>A0A7X4GER7_9SPHN</name>
<evidence type="ECO:0000313" key="1">
    <source>
        <dbReference type="EMBL" id="MYL97241.1"/>
    </source>
</evidence>
<keyword evidence="2" id="KW-1185">Reference proteome</keyword>
<organism evidence="1 2">
    <name type="scientific">Novosphingobium silvae</name>
    <dbReference type="NCBI Taxonomy" id="2692619"/>
    <lineage>
        <taxon>Bacteria</taxon>
        <taxon>Pseudomonadati</taxon>
        <taxon>Pseudomonadota</taxon>
        <taxon>Alphaproteobacteria</taxon>
        <taxon>Sphingomonadales</taxon>
        <taxon>Sphingomonadaceae</taxon>
        <taxon>Novosphingobium</taxon>
    </lineage>
</organism>
<accession>A0A7X4GER7</accession>
<protein>
    <submittedName>
        <fullName evidence="1">Uncharacterized protein</fullName>
    </submittedName>
</protein>
<gene>
    <name evidence="1" type="ORF">GR702_05575</name>
</gene>
<dbReference type="AlphaFoldDB" id="A0A7X4GER7"/>
<proteinExistence type="predicted"/>
<sequence length="124" mass="13885">MATKITGWKLPEPHRSVLLQHYAPRYPRLVADHVTLKFGTDETTPLPTQTCGRIVGYTDDEKGVEALVIEIDGSTSRGDGSHYHITWSLAEGREAKESNEVLQAGWLPVEPPIEIPLDPARWDR</sequence>
<dbReference type="RefSeq" id="WP_160984980.1">
    <property type="nucleotide sequence ID" value="NZ_WVTD01000003.1"/>
</dbReference>
<dbReference type="Proteomes" id="UP000465810">
    <property type="component" value="Unassembled WGS sequence"/>
</dbReference>
<comment type="caution">
    <text evidence="1">The sequence shown here is derived from an EMBL/GenBank/DDBJ whole genome shotgun (WGS) entry which is preliminary data.</text>
</comment>
<evidence type="ECO:0000313" key="2">
    <source>
        <dbReference type="Proteomes" id="UP000465810"/>
    </source>
</evidence>
<dbReference type="EMBL" id="WVTD01000003">
    <property type="protein sequence ID" value="MYL97241.1"/>
    <property type="molecule type" value="Genomic_DNA"/>
</dbReference>